<dbReference type="CDD" id="cd00093">
    <property type="entry name" value="HTH_XRE"/>
    <property type="match status" value="1"/>
</dbReference>
<dbReference type="Gene3D" id="1.10.260.40">
    <property type="entry name" value="lambda repressor-like DNA-binding domains"/>
    <property type="match status" value="1"/>
</dbReference>
<reference evidence="2 3" key="1">
    <citation type="journal article" date="2021" name="Int. J. Syst. Evol. Microbiol.">
        <title>Lentilactobacillus fungorum sp. nov., isolated from spent mushroom substrates.</title>
        <authorList>
            <person name="Tohno M."/>
            <person name="Tanizawa Y."/>
            <person name="Kojima Y."/>
            <person name="Sakamoto M."/>
            <person name="Ohkuma M."/>
            <person name="Kobayashi H."/>
        </authorList>
    </citation>
    <scope>NUCLEOTIDE SEQUENCE [LARGE SCALE GENOMIC DNA]</scope>
    <source>
        <strain evidence="2 3">YK48G</strain>
    </source>
</reference>
<organism evidence="2 3">
    <name type="scientific">Lentilactobacillus fungorum</name>
    <dbReference type="NCBI Taxonomy" id="2201250"/>
    <lineage>
        <taxon>Bacteria</taxon>
        <taxon>Bacillati</taxon>
        <taxon>Bacillota</taxon>
        <taxon>Bacilli</taxon>
        <taxon>Lactobacillales</taxon>
        <taxon>Lactobacillaceae</taxon>
        <taxon>Lentilactobacillus</taxon>
    </lineage>
</organism>
<accession>A0ABQ3W1J7</accession>
<evidence type="ECO:0000313" key="2">
    <source>
        <dbReference type="EMBL" id="GHP14311.1"/>
    </source>
</evidence>
<sequence length="144" mass="16756">MSEYPPLKYKNRIKQLRTRDKLTQKQLATKFNEYITTKRLDVKPVSYATISRWEKNISQPRNESIEALASLFHVSPLYVSGLQNEPWSGWERLDTAVQSTDFSDPEAAKKTLNYVVLVLSSQIDELQERVRELENPNSDYDPYG</sequence>
<feature type="domain" description="HTH cro/C1-type" evidence="1">
    <location>
        <begin position="13"/>
        <end position="79"/>
    </location>
</feature>
<evidence type="ECO:0000313" key="3">
    <source>
        <dbReference type="Proteomes" id="UP000604765"/>
    </source>
</evidence>
<evidence type="ECO:0000259" key="1">
    <source>
        <dbReference type="PROSITE" id="PS50943"/>
    </source>
</evidence>
<protein>
    <recommendedName>
        <fullName evidence="1">HTH cro/C1-type domain-containing protein</fullName>
    </recommendedName>
</protein>
<dbReference type="Pfam" id="PF01381">
    <property type="entry name" value="HTH_3"/>
    <property type="match status" value="1"/>
</dbReference>
<keyword evidence="3" id="KW-1185">Reference proteome</keyword>
<dbReference type="InterPro" id="IPR001387">
    <property type="entry name" value="Cro/C1-type_HTH"/>
</dbReference>
<dbReference type="EMBL" id="BNJR01000015">
    <property type="protein sequence ID" value="GHP14311.1"/>
    <property type="molecule type" value="Genomic_DNA"/>
</dbReference>
<dbReference type="PROSITE" id="PS50943">
    <property type="entry name" value="HTH_CROC1"/>
    <property type="match status" value="1"/>
</dbReference>
<dbReference type="InterPro" id="IPR010982">
    <property type="entry name" value="Lambda_DNA-bd_dom_sf"/>
</dbReference>
<name>A0ABQ3W1J7_9LACO</name>
<gene>
    <name evidence="2" type="ORF">YK48G_17360</name>
</gene>
<dbReference type="SMART" id="SM00530">
    <property type="entry name" value="HTH_XRE"/>
    <property type="match status" value="1"/>
</dbReference>
<dbReference type="SUPFAM" id="SSF47413">
    <property type="entry name" value="lambda repressor-like DNA-binding domains"/>
    <property type="match status" value="1"/>
</dbReference>
<proteinExistence type="predicted"/>
<dbReference type="Proteomes" id="UP000604765">
    <property type="component" value="Unassembled WGS sequence"/>
</dbReference>
<dbReference type="RefSeq" id="WP_203630326.1">
    <property type="nucleotide sequence ID" value="NZ_BNJR01000015.1"/>
</dbReference>
<comment type="caution">
    <text evidence="2">The sequence shown here is derived from an EMBL/GenBank/DDBJ whole genome shotgun (WGS) entry which is preliminary data.</text>
</comment>